<dbReference type="AlphaFoldDB" id="A0A1G6VRB6"/>
<keyword evidence="1" id="KW-0378">Hydrolase</keyword>
<sequence>MTTARLSGQVRLRAARARTWRRTAPPRLMGHALAAARRGMAVFPLWPRSKTPSLHGRRDCDGTGVCSAGHLGWEQRATTDPDLIRHWWSESPSSNIGVACGPSRIYVLDLDTAHGEQAPEPWTGARHGRDVLAQLAEQAGQPTPATFTVRTPTGGLHLYFRVPADSPLRNTTGRVGWRIDSRGQGGLVVAPGSLRRNGSYTVAHRGPIEPLPAWVADKVAPPLRPEPEPEPLAPTTPLSDIRRRRYLETVCAGVAHAPPRTAHDALVRAAYTLGRLVAGGEFTDDDARASLHIAAHHRRIPAHEADAAVTDGMTAGSRYPRQLEDRN</sequence>
<dbReference type="PANTHER" id="PTHR35372">
    <property type="entry name" value="ATP BINDING PROTEIN-RELATED"/>
    <property type="match status" value="1"/>
</dbReference>
<dbReference type="Proteomes" id="UP000199501">
    <property type="component" value="Unassembled WGS sequence"/>
</dbReference>
<dbReference type="InterPro" id="IPR015330">
    <property type="entry name" value="DNA_primase/pol_bifunc_N"/>
</dbReference>
<dbReference type="SMART" id="SM00943">
    <property type="entry name" value="Prim-Pol"/>
    <property type="match status" value="1"/>
</dbReference>
<evidence type="ECO:0000259" key="2">
    <source>
        <dbReference type="SMART" id="SM00943"/>
    </source>
</evidence>
<reference evidence="4" key="1">
    <citation type="submission" date="2016-10" db="EMBL/GenBank/DDBJ databases">
        <authorList>
            <person name="Varghese N."/>
            <person name="Submissions S."/>
        </authorList>
    </citation>
    <scope>NUCLEOTIDE SEQUENCE [LARGE SCALE GENOMIC DNA]</scope>
    <source>
        <strain evidence="4">IBRC-M 10403</strain>
    </source>
</reference>
<dbReference type="GO" id="GO:0016787">
    <property type="term" value="F:hydrolase activity"/>
    <property type="evidence" value="ECO:0007669"/>
    <property type="project" value="UniProtKB-KW"/>
</dbReference>
<keyword evidence="4" id="KW-1185">Reference proteome</keyword>
<evidence type="ECO:0000313" key="4">
    <source>
        <dbReference type="Proteomes" id="UP000199501"/>
    </source>
</evidence>
<dbReference type="InterPro" id="IPR051620">
    <property type="entry name" value="ORF904-like_C"/>
</dbReference>
<proteinExistence type="predicted"/>
<name>A0A1G6VRB6_9PSEU</name>
<accession>A0A1G6VRB6</accession>
<dbReference type="CDD" id="cd04859">
    <property type="entry name" value="Prim_Pol"/>
    <property type="match status" value="1"/>
</dbReference>
<protein>
    <submittedName>
        <fullName evidence="3">Bifunctional DNA primase/polymerase, N-terminal</fullName>
    </submittedName>
</protein>
<dbReference type="PANTHER" id="PTHR35372:SF2">
    <property type="entry name" value="SF3 HELICASE DOMAIN-CONTAINING PROTEIN"/>
    <property type="match status" value="1"/>
</dbReference>
<feature type="domain" description="DNA primase/polymerase bifunctional N-terminal" evidence="2">
    <location>
        <begin position="32"/>
        <end position="215"/>
    </location>
</feature>
<evidence type="ECO:0000256" key="1">
    <source>
        <dbReference type="ARBA" id="ARBA00022801"/>
    </source>
</evidence>
<organism evidence="3 4">
    <name type="scientific">Actinokineospora iranica</name>
    <dbReference type="NCBI Taxonomy" id="1271860"/>
    <lineage>
        <taxon>Bacteria</taxon>
        <taxon>Bacillati</taxon>
        <taxon>Actinomycetota</taxon>
        <taxon>Actinomycetes</taxon>
        <taxon>Pseudonocardiales</taxon>
        <taxon>Pseudonocardiaceae</taxon>
        <taxon>Actinokineospora</taxon>
    </lineage>
</organism>
<dbReference type="STRING" id="1271860.SAMN05216174_11352"/>
<dbReference type="EMBL" id="FMZZ01000013">
    <property type="protein sequence ID" value="SDD56091.1"/>
    <property type="molecule type" value="Genomic_DNA"/>
</dbReference>
<dbReference type="Pfam" id="PF09250">
    <property type="entry name" value="Prim-Pol"/>
    <property type="match status" value="1"/>
</dbReference>
<gene>
    <name evidence="3" type="ORF">SAMN05216174_11352</name>
</gene>
<dbReference type="RefSeq" id="WP_228771860.1">
    <property type="nucleotide sequence ID" value="NZ_FMZZ01000013.1"/>
</dbReference>
<dbReference type="SUPFAM" id="SSF56747">
    <property type="entry name" value="Prim-pol domain"/>
    <property type="match status" value="1"/>
</dbReference>
<evidence type="ECO:0000313" key="3">
    <source>
        <dbReference type="EMBL" id="SDD56091.1"/>
    </source>
</evidence>